<dbReference type="Proteomes" id="UP000033854">
    <property type="component" value="Unassembled WGS sequence"/>
</dbReference>
<dbReference type="InterPro" id="IPR016195">
    <property type="entry name" value="Pol/histidinol_Pase-like"/>
</dbReference>
<dbReference type="SMART" id="SM00481">
    <property type="entry name" value="POLIIIAc"/>
    <property type="match status" value="1"/>
</dbReference>
<feature type="domain" description="Polymerase/histidinol phosphatase N-terminal" evidence="1">
    <location>
        <begin position="5"/>
        <end position="72"/>
    </location>
</feature>
<protein>
    <submittedName>
        <fullName evidence="2">Polymerase III, alpha subunit protein</fullName>
    </submittedName>
</protein>
<dbReference type="InterPro" id="IPR004805">
    <property type="entry name" value="DnaE2/DnaE/PolC"/>
</dbReference>
<dbReference type="PANTHER" id="PTHR32294">
    <property type="entry name" value="DNA POLYMERASE III SUBUNIT ALPHA"/>
    <property type="match status" value="1"/>
</dbReference>
<dbReference type="Pfam" id="PF02811">
    <property type="entry name" value="PHP"/>
    <property type="match status" value="1"/>
</dbReference>
<dbReference type="CDD" id="cd12113">
    <property type="entry name" value="PHP_PolIIIA_DnaE3"/>
    <property type="match status" value="1"/>
</dbReference>
<name>A0A0G0Z0Z8_9BACT</name>
<gene>
    <name evidence="2" type="ORF">UV06_C0013G0011</name>
</gene>
<dbReference type="GO" id="GO:0008408">
    <property type="term" value="F:3'-5' exonuclease activity"/>
    <property type="evidence" value="ECO:0007669"/>
    <property type="project" value="InterPro"/>
</dbReference>
<organism evidence="2 3">
    <name type="scientific">Candidatus Collierbacteria bacterium GW2011_GWA2_42_17</name>
    <dbReference type="NCBI Taxonomy" id="1618378"/>
    <lineage>
        <taxon>Bacteria</taxon>
        <taxon>Candidatus Collieribacteriota</taxon>
    </lineage>
</organism>
<dbReference type="GO" id="GO:0006260">
    <property type="term" value="P:DNA replication"/>
    <property type="evidence" value="ECO:0007669"/>
    <property type="project" value="InterPro"/>
</dbReference>
<evidence type="ECO:0000313" key="3">
    <source>
        <dbReference type="Proteomes" id="UP000033854"/>
    </source>
</evidence>
<comment type="caution">
    <text evidence="2">The sequence shown here is derived from an EMBL/GenBank/DDBJ whole genome shotgun (WGS) entry which is preliminary data.</text>
</comment>
<proteinExistence type="predicted"/>
<accession>A0A0G0Z0Z8</accession>
<dbReference type="AlphaFoldDB" id="A0A0G0Z0Z8"/>
<dbReference type="PANTHER" id="PTHR32294:SF0">
    <property type="entry name" value="DNA POLYMERASE III SUBUNIT ALPHA"/>
    <property type="match status" value="1"/>
</dbReference>
<dbReference type="Gene3D" id="3.20.20.140">
    <property type="entry name" value="Metal-dependent hydrolases"/>
    <property type="match status" value="1"/>
</dbReference>
<dbReference type="EMBL" id="LCDA01000013">
    <property type="protein sequence ID" value="KKS42434.1"/>
    <property type="molecule type" value="Genomic_DNA"/>
</dbReference>
<reference evidence="2 3" key="1">
    <citation type="journal article" date="2015" name="Nature">
        <title>rRNA introns, odd ribosomes, and small enigmatic genomes across a large radiation of phyla.</title>
        <authorList>
            <person name="Brown C.T."/>
            <person name="Hug L.A."/>
            <person name="Thomas B.C."/>
            <person name="Sharon I."/>
            <person name="Castelle C.J."/>
            <person name="Singh A."/>
            <person name="Wilkins M.J."/>
            <person name="Williams K.H."/>
            <person name="Banfield J.F."/>
        </authorList>
    </citation>
    <scope>NUCLEOTIDE SEQUENCE [LARGE SCALE GENOMIC DNA]</scope>
</reference>
<dbReference type="InterPro" id="IPR003141">
    <property type="entry name" value="Pol/His_phosphatase_N"/>
</dbReference>
<dbReference type="InterPro" id="IPR004013">
    <property type="entry name" value="PHP_dom"/>
</dbReference>
<sequence>MPKFTHLHVHTEFSLLDGLSKISKLVAKTKEFGQTHLAITDHGTMYGAIEFYKKTTKEDIKPIIGCEVYLAKNSRLDREKQDANHLILLSENYEGYQNLMKIVTAGFMEGFYYKPRIDKEILAKYSKGIICTTACPAGRVQKLLVEDNYEEAKKELKEYEQIFGSQNVFIELQRHHFDRFALSSTVPAEIKPKLLELHENQQKGEKGLIKLSRELGIPLVATNDSHYINKDDAA</sequence>
<evidence type="ECO:0000259" key="1">
    <source>
        <dbReference type="SMART" id="SM00481"/>
    </source>
</evidence>
<evidence type="ECO:0000313" key="2">
    <source>
        <dbReference type="EMBL" id="KKS42434.1"/>
    </source>
</evidence>
<feature type="non-terminal residue" evidence="2">
    <location>
        <position position="234"/>
    </location>
</feature>
<dbReference type="SUPFAM" id="SSF89550">
    <property type="entry name" value="PHP domain-like"/>
    <property type="match status" value="1"/>
</dbReference>